<dbReference type="EMBL" id="RBNJ01002320">
    <property type="protein sequence ID" value="RUS32097.1"/>
    <property type="molecule type" value="Genomic_DNA"/>
</dbReference>
<accession>A0A433QQS2</accession>
<reference evidence="1 2" key="1">
    <citation type="journal article" date="2018" name="New Phytol.">
        <title>Phylogenomics of Endogonaceae and evolution of mycorrhizas within Mucoromycota.</title>
        <authorList>
            <person name="Chang Y."/>
            <person name="Desiro A."/>
            <person name="Na H."/>
            <person name="Sandor L."/>
            <person name="Lipzen A."/>
            <person name="Clum A."/>
            <person name="Barry K."/>
            <person name="Grigoriev I.V."/>
            <person name="Martin F.M."/>
            <person name="Stajich J.E."/>
            <person name="Smith M.E."/>
            <person name="Bonito G."/>
            <person name="Spatafora J.W."/>
        </authorList>
    </citation>
    <scope>NUCLEOTIDE SEQUENCE [LARGE SCALE GENOMIC DNA]</scope>
    <source>
        <strain evidence="1 2">AD002</strain>
    </source>
</reference>
<gene>
    <name evidence="1" type="ORF">BC938DRAFT_476292</name>
</gene>
<organism evidence="1 2">
    <name type="scientific">Jimgerdemannia flammicorona</name>
    <dbReference type="NCBI Taxonomy" id="994334"/>
    <lineage>
        <taxon>Eukaryota</taxon>
        <taxon>Fungi</taxon>
        <taxon>Fungi incertae sedis</taxon>
        <taxon>Mucoromycota</taxon>
        <taxon>Mucoromycotina</taxon>
        <taxon>Endogonomycetes</taxon>
        <taxon>Endogonales</taxon>
        <taxon>Endogonaceae</taxon>
        <taxon>Jimgerdemannia</taxon>
    </lineage>
</organism>
<keyword evidence="2" id="KW-1185">Reference proteome</keyword>
<name>A0A433QQS2_9FUNG</name>
<dbReference type="AlphaFoldDB" id="A0A433QQS2"/>
<protein>
    <submittedName>
        <fullName evidence="1">Uncharacterized protein</fullName>
    </submittedName>
</protein>
<proteinExistence type="predicted"/>
<evidence type="ECO:0000313" key="1">
    <source>
        <dbReference type="EMBL" id="RUS32097.1"/>
    </source>
</evidence>
<dbReference type="Proteomes" id="UP000274822">
    <property type="component" value="Unassembled WGS sequence"/>
</dbReference>
<comment type="caution">
    <text evidence="1">The sequence shown here is derived from an EMBL/GenBank/DDBJ whole genome shotgun (WGS) entry which is preliminary data.</text>
</comment>
<evidence type="ECO:0000313" key="2">
    <source>
        <dbReference type="Proteomes" id="UP000274822"/>
    </source>
</evidence>
<sequence length="82" mass="9449">MFTSFLSHFLPNLHPLVLSPFPHLDARPLYHHVHLFSSVVATLLRRHRAGGVAWLPRLYGRRLARAVRDPLLRRPCVPVGRL</sequence>